<accession>A0AAW1RYU6</accession>
<sequence length="140" mass="15726">MQQASRSYVPHRSNVLRQYRELLSLIKALPQEQQASALTKARATVKANSTEGDPVKASDMLRDLVKQSSFLKTITPKYTARQGSSAGIFVLRDGELVEGRAVKESRVSDGSLDLNEARARQKELVRRQHFGNLPGKKEFW</sequence>
<evidence type="ECO:0000313" key="1">
    <source>
        <dbReference type="EMBL" id="KAK9839159.1"/>
    </source>
</evidence>
<evidence type="ECO:0000313" key="2">
    <source>
        <dbReference type="Proteomes" id="UP001438707"/>
    </source>
</evidence>
<gene>
    <name evidence="1" type="ORF">WJX74_010743</name>
</gene>
<proteinExistence type="predicted"/>
<name>A0AAW1RYU6_9CHLO</name>
<protein>
    <submittedName>
        <fullName evidence="1">Uncharacterized protein</fullName>
    </submittedName>
</protein>
<keyword evidence="2" id="KW-1185">Reference proteome</keyword>
<dbReference type="EMBL" id="JALJOS010000005">
    <property type="protein sequence ID" value="KAK9839159.1"/>
    <property type="molecule type" value="Genomic_DNA"/>
</dbReference>
<organism evidence="1 2">
    <name type="scientific">Apatococcus lobatus</name>
    <dbReference type="NCBI Taxonomy" id="904363"/>
    <lineage>
        <taxon>Eukaryota</taxon>
        <taxon>Viridiplantae</taxon>
        <taxon>Chlorophyta</taxon>
        <taxon>core chlorophytes</taxon>
        <taxon>Trebouxiophyceae</taxon>
        <taxon>Chlorellales</taxon>
        <taxon>Chlorellaceae</taxon>
        <taxon>Apatococcus</taxon>
    </lineage>
</organism>
<reference evidence="1 2" key="1">
    <citation type="journal article" date="2024" name="Nat. Commun.">
        <title>Phylogenomics reveals the evolutionary origins of lichenization in chlorophyte algae.</title>
        <authorList>
            <person name="Puginier C."/>
            <person name="Libourel C."/>
            <person name="Otte J."/>
            <person name="Skaloud P."/>
            <person name="Haon M."/>
            <person name="Grisel S."/>
            <person name="Petersen M."/>
            <person name="Berrin J.G."/>
            <person name="Delaux P.M."/>
            <person name="Dal Grande F."/>
            <person name="Keller J."/>
        </authorList>
    </citation>
    <scope>NUCLEOTIDE SEQUENCE [LARGE SCALE GENOMIC DNA]</scope>
    <source>
        <strain evidence="1 2">SAG 2145</strain>
    </source>
</reference>
<comment type="caution">
    <text evidence="1">The sequence shown here is derived from an EMBL/GenBank/DDBJ whole genome shotgun (WGS) entry which is preliminary data.</text>
</comment>
<dbReference type="AlphaFoldDB" id="A0AAW1RYU6"/>
<dbReference type="Proteomes" id="UP001438707">
    <property type="component" value="Unassembled WGS sequence"/>
</dbReference>